<dbReference type="Gene3D" id="3.20.20.40">
    <property type="entry name" value="1, 4-beta cellobiohydrolase"/>
    <property type="match status" value="1"/>
</dbReference>
<dbReference type="SUPFAM" id="SSF51989">
    <property type="entry name" value="Glycosyl hydrolases family 6, cellulases"/>
    <property type="match status" value="1"/>
</dbReference>
<feature type="active site" description="Proton donor" evidence="8 11">
    <location>
        <position position="198"/>
    </location>
</feature>
<feature type="binding site" evidence="9">
    <location>
        <position position="344"/>
    </location>
    <ligand>
        <name>substrate</name>
    </ligand>
</feature>
<accession>A0A852Z6A6</accession>
<feature type="binding site" evidence="9">
    <location>
        <position position="270"/>
    </location>
    <ligand>
        <name>substrate</name>
    </ligand>
</feature>
<dbReference type="Proteomes" id="UP000579605">
    <property type="component" value="Unassembled WGS sequence"/>
</dbReference>
<dbReference type="InterPro" id="IPR001524">
    <property type="entry name" value="Glyco_hydro_6_CS"/>
</dbReference>
<keyword evidence="7 12" id="KW-0624">Polysaccharide degradation</keyword>
<evidence type="ECO:0000256" key="1">
    <source>
        <dbReference type="ARBA" id="ARBA00022729"/>
    </source>
</evidence>
<gene>
    <name evidence="13" type="ORF">F4554_000070</name>
</gene>
<dbReference type="Pfam" id="PF01341">
    <property type="entry name" value="Glyco_hydro_6"/>
    <property type="match status" value="1"/>
</dbReference>
<feature type="active site" description="Proton acceptor" evidence="8">
    <location>
        <position position="346"/>
    </location>
</feature>
<feature type="binding site" evidence="9">
    <location>
        <position position="240"/>
    </location>
    <ligand>
        <name>substrate</name>
    </ligand>
</feature>
<dbReference type="GO" id="GO:0004553">
    <property type="term" value="F:hydrolase activity, hydrolyzing O-glycosyl compounds"/>
    <property type="evidence" value="ECO:0007669"/>
    <property type="project" value="InterPro"/>
</dbReference>
<evidence type="ECO:0000256" key="2">
    <source>
        <dbReference type="ARBA" id="ARBA00022801"/>
    </source>
</evidence>
<keyword evidence="1" id="KW-0732">Signal</keyword>
<dbReference type="PROSITE" id="PS00655">
    <property type="entry name" value="GLYCOSYL_HYDROL_F6_1"/>
    <property type="match status" value="1"/>
</dbReference>
<sequence length="398" mass="42807">MGLRDISDPVWWRALVARLRWTLRPVLAPFQAGRRTRRMVGAGAILAVAAVTAVVNSPVDPEPSSTGPTWPMAAHPTTDNPVSRTNGFYVDPHGQPTAWVRDNPHDPRRSLIAEGIAQRPVARWFLGDWNDAASAREYAAAAARAHRLPVLVAYNIPRRDCGGYSAGGAPGPAAYRSWVDGLAAGIGSRPAVVILEPDALAGQTCLPAAWQRQYDRLIAYAVDRFRAVSPGTWVYVDAGHAAWVPPEVMAERLRRAHVANARGFALNVSNYRSTDANVDYGHAINDALGPMGISSRFLVDTSRNGRPTDDAQWCNPPGQRVGQAPRLGGADGLDMQVWARPPGESDGQCGVGATVRAGEFSPTIAYSLLTETDPPGWRPGLALGLRRGADLWAVLRTS</sequence>
<dbReference type="InterPro" id="IPR036434">
    <property type="entry name" value="Beta_cellobiohydrolase_sf"/>
</dbReference>
<dbReference type="InterPro" id="IPR016288">
    <property type="entry name" value="Beta_cellobiohydrolase"/>
</dbReference>
<feature type="binding site" evidence="9">
    <location>
        <position position="313"/>
    </location>
    <ligand>
        <name>substrate</name>
    </ligand>
</feature>
<evidence type="ECO:0000256" key="8">
    <source>
        <dbReference type="PIRSR" id="PIRSR001100-1"/>
    </source>
</evidence>
<evidence type="ECO:0000256" key="3">
    <source>
        <dbReference type="ARBA" id="ARBA00023001"/>
    </source>
</evidence>
<keyword evidence="2 12" id="KW-0378">Hydrolase</keyword>
<protein>
    <recommendedName>
        <fullName evidence="12">Glucanase</fullName>
        <ecNumber evidence="12">3.2.1.-</ecNumber>
    </recommendedName>
</protein>
<keyword evidence="4" id="KW-1015">Disulfide bond</keyword>
<comment type="caution">
    <text evidence="13">The sequence shown here is derived from an EMBL/GenBank/DDBJ whole genome shotgun (WGS) entry which is preliminary data.</text>
</comment>
<proteinExistence type="inferred from homology"/>
<dbReference type="PIRSF" id="PIRSF001100">
    <property type="entry name" value="Beta_cellobiohydrolase"/>
    <property type="match status" value="1"/>
</dbReference>
<dbReference type="GO" id="GO:0030245">
    <property type="term" value="P:cellulose catabolic process"/>
    <property type="evidence" value="ECO:0007669"/>
    <property type="project" value="UniProtKB-KW"/>
</dbReference>
<dbReference type="EMBL" id="JACBZH010000001">
    <property type="protein sequence ID" value="NYH87432.1"/>
    <property type="molecule type" value="Genomic_DNA"/>
</dbReference>
<keyword evidence="6 12" id="KW-0326">Glycosidase</keyword>
<evidence type="ECO:0000256" key="10">
    <source>
        <dbReference type="PROSITE-ProRule" id="PRU10056"/>
    </source>
</evidence>
<dbReference type="PROSITE" id="PS00656">
    <property type="entry name" value="GLYCOSYL_HYDROL_F6_2"/>
    <property type="match status" value="1"/>
</dbReference>
<evidence type="ECO:0000256" key="11">
    <source>
        <dbReference type="PROSITE-ProRule" id="PRU10057"/>
    </source>
</evidence>
<dbReference type="EC" id="3.2.1.-" evidence="12"/>
<evidence type="ECO:0000256" key="6">
    <source>
        <dbReference type="ARBA" id="ARBA00023295"/>
    </source>
</evidence>
<dbReference type="PANTHER" id="PTHR34876:SF4">
    <property type="entry name" value="1,4-BETA-D-GLUCAN CELLOBIOHYDROLASE C-RELATED"/>
    <property type="match status" value="1"/>
</dbReference>
<dbReference type="RefSeq" id="WP_179785499.1">
    <property type="nucleotide sequence ID" value="NZ_BAAARR010000012.1"/>
</dbReference>
<evidence type="ECO:0000256" key="9">
    <source>
        <dbReference type="PIRSR" id="PIRSR001100-2"/>
    </source>
</evidence>
<comment type="similarity">
    <text evidence="12">Belongs to the glycosyl hydrolase family 6.</text>
</comment>
<dbReference type="PRINTS" id="PR00733">
    <property type="entry name" value="GLHYDRLASE6"/>
</dbReference>
<name>A0A852Z6A6_9ACTN</name>
<evidence type="ECO:0000256" key="4">
    <source>
        <dbReference type="ARBA" id="ARBA00023157"/>
    </source>
</evidence>
<feature type="binding site" evidence="9">
    <location>
        <position position="243"/>
    </location>
    <ligand>
        <name>substrate</name>
    </ligand>
</feature>
<evidence type="ECO:0000313" key="13">
    <source>
        <dbReference type="EMBL" id="NYH87432.1"/>
    </source>
</evidence>
<dbReference type="AlphaFoldDB" id="A0A852Z6A6"/>
<evidence type="ECO:0000256" key="5">
    <source>
        <dbReference type="ARBA" id="ARBA00023277"/>
    </source>
</evidence>
<keyword evidence="3 12" id="KW-0136">Cellulose degradation</keyword>
<feature type="active site" evidence="10">
    <location>
        <position position="160"/>
    </location>
</feature>
<reference evidence="13 14" key="1">
    <citation type="submission" date="2020-07" db="EMBL/GenBank/DDBJ databases">
        <title>Sequencing the genomes of 1000 actinobacteria strains.</title>
        <authorList>
            <person name="Klenk H.-P."/>
        </authorList>
    </citation>
    <scope>NUCLEOTIDE SEQUENCE [LARGE SCALE GENOMIC DNA]</scope>
    <source>
        <strain evidence="13 14">DSM 18448</strain>
    </source>
</reference>
<keyword evidence="5 12" id="KW-0119">Carbohydrate metabolism</keyword>
<evidence type="ECO:0000256" key="7">
    <source>
        <dbReference type="ARBA" id="ARBA00023326"/>
    </source>
</evidence>
<organism evidence="13 14">
    <name type="scientific">Actinopolymorpha rutila</name>
    <dbReference type="NCBI Taxonomy" id="446787"/>
    <lineage>
        <taxon>Bacteria</taxon>
        <taxon>Bacillati</taxon>
        <taxon>Actinomycetota</taxon>
        <taxon>Actinomycetes</taxon>
        <taxon>Propionibacteriales</taxon>
        <taxon>Actinopolymorphaceae</taxon>
        <taxon>Actinopolymorpha</taxon>
    </lineage>
</organism>
<evidence type="ECO:0000256" key="12">
    <source>
        <dbReference type="RuleBase" id="RU361186"/>
    </source>
</evidence>
<keyword evidence="14" id="KW-1185">Reference proteome</keyword>
<evidence type="ECO:0000313" key="14">
    <source>
        <dbReference type="Proteomes" id="UP000579605"/>
    </source>
</evidence>
<dbReference type="PANTHER" id="PTHR34876">
    <property type="match status" value="1"/>
</dbReference>
<feature type="binding site" evidence="9">
    <location>
        <position position="124"/>
    </location>
    <ligand>
        <name>substrate</name>
    </ligand>
</feature>